<name>A0A4S3ZWZ5_9FLAO</name>
<feature type="signal peptide" evidence="1">
    <location>
        <begin position="1"/>
        <end position="20"/>
    </location>
</feature>
<proteinExistence type="predicted"/>
<dbReference type="OrthoDB" id="1377133at2"/>
<accession>A0A4S3ZWZ5</accession>
<evidence type="ECO:0000313" key="2">
    <source>
        <dbReference type="EMBL" id="THF50398.1"/>
    </source>
</evidence>
<protein>
    <recommendedName>
        <fullName evidence="4">PepSY domain-containing protein</fullName>
    </recommendedName>
</protein>
<sequence>MKNLLLSTALVLGLGTTAFATNVSITDVQSIDIFQQKEYKEIKPSEVNADALKKIGEKYAGYTLTGAAVAADGEYKLTLQKDGSTVVALFTSAGEFIKEA</sequence>
<evidence type="ECO:0000313" key="3">
    <source>
        <dbReference type="Proteomes" id="UP000307507"/>
    </source>
</evidence>
<organism evidence="2 3">
    <name type="scientific">Flavobacterium supellecticarium</name>
    <dbReference type="NCBI Taxonomy" id="2565924"/>
    <lineage>
        <taxon>Bacteria</taxon>
        <taxon>Pseudomonadati</taxon>
        <taxon>Bacteroidota</taxon>
        <taxon>Flavobacteriia</taxon>
        <taxon>Flavobacteriales</taxon>
        <taxon>Flavobacteriaceae</taxon>
        <taxon>Flavobacterium</taxon>
    </lineage>
</organism>
<dbReference type="EMBL" id="SSNZ01000003">
    <property type="protein sequence ID" value="THF50398.1"/>
    <property type="molecule type" value="Genomic_DNA"/>
</dbReference>
<comment type="caution">
    <text evidence="2">The sequence shown here is derived from an EMBL/GenBank/DDBJ whole genome shotgun (WGS) entry which is preliminary data.</text>
</comment>
<reference evidence="2 3" key="1">
    <citation type="submission" date="2019-04" db="EMBL/GenBank/DDBJ databases">
        <title>Flavobacterium sp. nov. isolated from construction timber.</title>
        <authorList>
            <person name="Lin S.-Y."/>
            <person name="Chang C.-T."/>
            <person name="Young C.-C."/>
        </authorList>
    </citation>
    <scope>NUCLEOTIDE SEQUENCE [LARGE SCALE GENOMIC DNA]</scope>
    <source>
        <strain evidence="2 3">CC-CTC003</strain>
    </source>
</reference>
<dbReference type="Proteomes" id="UP000307507">
    <property type="component" value="Unassembled WGS sequence"/>
</dbReference>
<dbReference type="AlphaFoldDB" id="A0A4S3ZWZ5"/>
<gene>
    <name evidence="2" type="ORF">E6C50_09205</name>
</gene>
<keyword evidence="3" id="KW-1185">Reference proteome</keyword>
<keyword evidence="1" id="KW-0732">Signal</keyword>
<feature type="chain" id="PRO_5020959270" description="PepSY domain-containing protein" evidence="1">
    <location>
        <begin position="21"/>
        <end position="100"/>
    </location>
</feature>
<evidence type="ECO:0008006" key="4">
    <source>
        <dbReference type="Google" id="ProtNLM"/>
    </source>
</evidence>
<evidence type="ECO:0000256" key="1">
    <source>
        <dbReference type="SAM" id="SignalP"/>
    </source>
</evidence>
<dbReference type="RefSeq" id="WP_136402944.1">
    <property type="nucleotide sequence ID" value="NZ_SSNZ01000003.1"/>
</dbReference>